<sequence>MQLPVTDIAPLIPQKQPFVLISELLYADEQLTRTSFTIPKGHVMVTNGQLTEGGLLENIAQTAAASAGFIAINSGRAVQEGYIAAAKNFEVFSLPKVGDTLITEVTMLESLGGMNIISGRVTKGEELLAQCELRIMLKEETAG</sequence>
<reference evidence="1 2" key="1">
    <citation type="submission" date="2018-04" db="EMBL/GenBank/DDBJ databases">
        <title>Genomic Encyclopedia of Archaeal and Bacterial Type Strains, Phase II (KMG-II): from individual species to whole genera.</title>
        <authorList>
            <person name="Goeker M."/>
        </authorList>
    </citation>
    <scope>NUCLEOTIDE SEQUENCE [LARGE SCALE GENOMIC DNA]</scope>
    <source>
        <strain evidence="1 2">DSM 26809</strain>
    </source>
</reference>
<dbReference type="AlphaFoldDB" id="A0A2T5JD28"/>
<keyword evidence="2" id="KW-1185">Reference proteome</keyword>
<dbReference type="Pfam" id="PF22817">
    <property type="entry name" value="ApeP-like"/>
    <property type="match status" value="1"/>
</dbReference>
<protein>
    <submittedName>
        <fullName evidence="1">Putative hotdog family 3-hydroxylacyl-ACP dehydratase</fullName>
    </submittedName>
</protein>
<evidence type="ECO:0000313" key="1">
    <source>
        <dbReference type="EMBL" id="PTQ99669.1"/>
    </source>
</evidence>
<evidence type="ECO:0000313" key="2">
    <source>
        <dbReference type="Proteomes" id="UP000244168"/>
    </source>
</evidence>
<dbReference type="InterPro" id="IPR016776">
    <property type="entry name" value="ApeP-like_dehydratase"/>
</dbReference>
<dbReference type="EMBL" id="QAOQ01000002">
    <property type="protein sequence ID" value="PTQ99669.1"/>
    <property type="molecule type" value="Genomic_DNA"/>
</dbReference>
<organism evidence="1 2">
    <name type="scientific">Mucilaginibacter yixingensis</name>
    <dbReference type="NCBI Taxonomy" id="1295612"/>
    <lineage>
        <taxon>Bacteria</taxon>
        <taxon>Pseudomonadati</taxon>
        <taxon>Bacteroidota</taxon>
        <taxon>Sphingobacteriia</taxon>
        <taxon>Sphingobacteriales</taxon>
        <taxon>Sphingobacteriaceae</taxon>
        <taxon>Mucilaginibacter</taxon>
    </lineage>
</organism>
<dbReference type="Gene3D" id="3.10.129.10">
    <property type="entry name" value="Hotdog Thioesterase"/>
    <property type="match status" value="1"/>
</dbReference>
<gene>
    <name evidence="1" type="ORF">C8P68_102497</name>
</gene>
<dbReference type="InterPro" id="IPR029069">
    <property type="entry name" value="HotDog_dom_sf"/>
</dbReference>
<dbReference type="Proteomes" id="UP000244168">
    <property type="component" value="Unassembled WGS sequence"/>
</dbReference>
<dbReference type="SUPFAM" id="SSF54637">
    <property type="entry name" value="Thioesterase/thiol ester dehydrase-isomerase"/>
    <property type="match status" value="1"/>
</dbReference>
<accession>A0A2T5JD28</accession>
<comment type="caution">
    <text evidence="1">The sequence shown here is derived from an EMBL/GenBank/DDBJ whole genome shotgun (WGS) entry which is preliminary data.</text>
</comment>
<name>A0A2T5JD28_9SPHI</name>
<proteinExistence type="predicted"/>